<dbReference type="RefSeq" id="XP_013280583.1">
    <property type="nucleotide sequence ID" value="XM_013425129.1"/>
</dbReference>
<evidence type="ECO:0000313" key="2">
    <source>
        <dbReference type="Proteomes" id="UP000053029"/>
    </source>
</evidence>
<keyword evidence="2" id="KW-1185">Reference proteome</keyword>
<gene>
    <name evidence="1" type="ORF">Z517_09219</name>
</gene>
<organism evidence="1 2">
    <name type="scientific">Fonsecaea pedrosoi CBS 271.37</name>
    <dbReference type="NCBI Taxonomy" id="1442368"/>
    <lineage>
        <taxon>Eukaryota</taxon>
        <taxon>Fungi</taxon>
        <taxon>Dikarya</taxon>
        <taxon>Ascomycota</taxon>
        <taxon>Pezizomycotina</taxon>
        <taxon>Eurotiomycetes</taxon>
        <taxon>Chaetothyriomycetidae</taxon>
        <taxon>Chaetothyriales</taxon>
        <taxon>Herpotrichiellaceae</taxon>
        <taxon>Fonsecaea</taxon>
    </lineage>
</organism>
<accession>A0A0D2GDK3</accession>
<name>A0A0D2GDK3_9EURO</name>
<dbReference type="AlphaFoldDB" id="A0A0D2GDK3"/>
<proteinExistence type="predicted"/>
<dbReference type="VEuPathDB" id="FungiDB:Z517_09219"/>
<reference evidence="1 2" key="1">
    <citation type="submission" date="2015-01" db="EMBL/GenBank/DDBJ databases">
        <title>The Genome Sequence of Fonsecaea pedrosoi CBS 271.37.</title>
        <authorList>
            <consortium name="The Broad Institute Genomics Platform"/>
            <person name="Cuomo C."/>
            <person name="de Hoog S."/>
            <person name="Gorbushina A."/>
            <person name="Stielow B."/>
            <person name="Teixiera M."/>
            <person name="Abouelleil A."/>
            <person name="Chapman S.B."/>
            <person name="Priest M."/>
            <person name="Young S.K."/>
            <person name="Wortman J."/>
            <person name="Nusbaum C."/>
            <person name="Birren B."/>
        </authorList>
    </citation>
    <scope>NUCLEOTIDE SEQUENCE [LARGE SCALE GENOMIC DNA]</scope>
    <source>
        <strain evidence="1 2">CBS 271.37</strain>
    </source>
</reference>
<dbReference type="HOGENOM" id="CLU_1740565_0_0_1"/>
<evidence type="ECO:0000313" key="1">
    <source>
        <dbReference type="EMBL" id="KIW76775.1"/>
    </source>
</evidence>
<dbReference type="EMBL" id="KN846974">
    <property type="protein sequence ID" value="KIW76775.1"/>
    <property type="molecule type" value="Genomic_DNA"/>
</dbReference>
<protein>
    <submittedName>
        <fullName evidence="1">Uncharacterized protein</fullName>
    </submittedName>
</protein>
<dbReference type="Proteomes" id="UP000053029">
    <property type="component" value="Unassembled WGS sequence"/>
</dbReference>
<dbReference type="GeneID" id="25308709"/>
<sequence length="150" mass="16558">MDKGLEALKDIKIDLLSPAQLIKDISNAVSADDPREEAFYGRNARRERAWEAARIRWNGSDGISDGADLEPPEKAYGVLFEPTWLRVCHLHLCLSLGSVPTVTAKHLPDLTSRRTSVAAPLGPCARPTHATLVQNIYTTFLQFSSCNRSV</sequence>